<accession>A0A1L0BQ83</accession>
<dbReference type="Proteomes" id="UP000182334">
    <property type="component" value="Chromosome IV"/>
</dbReference>
<gene>
    <name evidence="1" type="ORF">SAMEA4029010_CIC11G00000002632</name>
</gene>
<dbReference type="InterPro" id="IPR021624">
    <property type="entry name" value="Saw1"/>
</dbReference>
<evidence type="ECO:0000313" key="1">
    <source>
        <dbReference type="EMBL" id="SGZ53403.1"/>
    </source>
</evidence>
<dbReference type="OrthoDB" id="4034365at2759"/>
<dbReference type="AlphaFoldDB" id="A0A1L0BQ83"/>
<reference evidence="1 2" key="1">
    <citation type="submission" date="2016-10" db="EMBL/GenBank/DDBJ databases">
        <authorList>
            <person name="de Groot N.N."/>
        </authorList>
    </citation>
    <scope>NUCLEOTIDE SEQUENCE [LARGE SCALE GENOMIC DNA]</scope>
    <source>
        <strain evidence="1 2">CBS 141442</strain>
    </source>
</reference>
<dbReference type="GO" id="GO:0000736">
    <property type="term" value="P:double-strand break repair via single-strand annealing, removal of nonhomologous ends"/>
    <property type="evidence" value="ECO:0007669"/>
    <property type="project" value="InterPro"/>
</dbReference>
<sequence length="203" mass="23403">MPATLLYIRLNHDCCIPVRIFVNRKRILLSSRVAINEKSIIELSSINLIRLSNYDVTNLIFDIKTNLKEFLFDIPLPELFPQKSLLRSLKVARDLGEHWKCRVVTTLGYIADLRYKLGHLQHDYRFLEEKNISLSGTDSNDVALLTKEIKFSFTPVLKEENEDEGEEGGDDKKALNYKLHRAKVLSCGSLNSLDMYVLHRPRG</sequence>
<name>A0A1L0BQ83_9ASCO</name>
<evidence type="ECO:0000313" key="2">
    <source>
        <dbReference type="Proteomes" id="UP000182334"/>
    </source>
</evidence>
<dbReference type="EMBL" id="LT635759">
    <property type="protein sequence ID" value="SGZ53403.1"/>
    <property type="molecule type" value="Genomic_DNA"/>
</dbReference>
<dbReference type="GO" id="GO:0070336">
    <property type="term" value="F:flap-structured DNA binding"/>
    <property type="evidence" value="ECO:0007669"/>
    <property type="project" value="InterPro"/>
</dbReference>
<dbReference type="Pfam" id="PF11561">
    <property type="entry name" value="Saw1"/>
    <property type="match status" value="1"/>
</dbReference>
<protein>
    <submittedName>
        <fullName evidence="1">CIC11C00000002632</fullName>
    </submittedName>
</protein>
<keyword evidence="2" id="KW-1185">Reference proteome</keyword>
<organism evidence="1 2">
    <name type="scientific">Sungouiella intermedia</name>
    <dbReference type="NCBI Taxonomy" id="45354"/>
    <lineage>
        <taxon>Eukaryota</taxon>
        <taxon>Fungi</taxon>
        <taxon>Dikarya</taxon>
        <taxon>Ascomycota</taxon>
        <taxon>Saccharomycotina</taxon>
        <taxon>Pichiomycetes</taxon>
        <taxon>Metschnikowiaceae</taxon>
        <taxon>Sungouiella</taxon>
    </lineage>
</organism>
<proteinExistence type="predicted"/>